<dbReference type="EMBL" id="JAKELL010000010">
    <property type="protein sequence ID" value="KAH8995926.1"/>
    <property type="molecule type" value="Genomic_DNA"/>
</dbReference>
<reference evidence="2" key="1">
    <citation type="submission" date="2022-01" db="EMBL/GenBank/DDBJ databases">
        <title>Comparative genomics reveals a dynamic genome evolution in the ectomycorrhizal milk-cap (Lactarius) mushrooms.</title>
        <authorList>
            <consortium name="DOE Joint Genome Institute"/>
            <person name="Lebreton A."/>
            <person name="Tang N."/>
            <person name="Kuo A."/>
            <person name="LaButti K."/>
            <person name="Drula E."/>
            <person name="Barry K."/>
            <person name="Clum A."/>
            <person name="Lipzen A."/>
            <person name="Mousain D."/>
            <person name="Ng V."/>
            <person name="Wang R."/>
            <person name="Wang X."/>
            <person name="Dai Y."/>
            <person name="Henrissat B."/>
            <person name="Grigoriev I.V."/>
            <person name="Guerin-Laguette A."/>
            <person name="Yu F."/>
            <person name="Martin F.M."/>
        </authorList>
    </citation>
    <scope>NUCLEOTIDE SEQUENCE</scope>
    <source>
        <strain evidence="2">QP</strain>
    </source>
</reference>
<gene>
    <name evidence="2" type="ORF">EDB92DRAFT_1843876</name>
</gene>
<evidence type="ECO:0000313" key="3">
    <source>
        <dbReference type="Proteomes" id="UP001201163"/>
    </source>
</evidence>
<accession>A0AAD4LQX9</accession>
<dbReference type="InterPro" id="IPR000210">
    <property type="entry name" value="BTB/POZ_dom"/>
</dbReference>
<dbReference type="Gene3D" id="3.30.710.10">
    <property type="entry name" value="Potassium Channel Kv1.1, Chain A"/>
    <property type="match status" value="1"/>
</dbReference>
<comment type="caution">
    <text evidence="2">The sequence shown here is derived from an EMBL/GenBank/DDBJ whole genome shotgun (WGS) entry which is preliminary data.</text>
</comment>
<feature type="domain" description="BTB" evidence="1">
    <location>
        <begin position="38"/>
        <end position="146"/>
    </location>
</feature>
<feature type="non-terminal residue" evidence="2">
    <location>
        <position position="236"/>
    </location>
</feature>
<protein>
    <recommendedName>
        <fullName evidence="1">BTB domain-containing protein</fullName>
    </recommendedName>
</protein>
<dbReference type="SUPFAM" id="SSF54695">
    <property type="entry name" value="POZ domain"/>
    <property type="match status" value="1"/>
</dbReference>
<dbReference type="Proteomes" id="UP001201163">
    <property type="component" value="Unassembled WGS sequence"/>
</dbReference>
<sequence length="236" mass="26719">MPRDSNTTTATPGPIRVAKRNAKRNASDETLHFDFPGSDIVLRSYDSHDFRVLKIYIVICSPVLQRVIQSVSNTSGVPNGEKQEPLPVVELLENKTILYSLLTFIFPVTPVLPSTTEKIMELLSVAQKYQMDSVITHIRGAIARQDPPFLRPESALHVYFLAQQYELRQEAVQAARVTLRLSMTIEDLGDKLEFAGPTGAYCHELWKYHQQVRTDLRSGVLEFRNSGLPHDVEVMR</sequence>
<dbReference type="InterPro" id="IPR011333">
    <property type="entry name" value="SKP1/BTB/POZ_sf"/>
</dbReference>
<dbReference type="AlphaFoldDB" id="A0AAD4LQX9"/>
<proteinExistence type="predicted"/>
<keyword evidence="3" id="KW-1185">Reference proteome</keyword>
<dbReference type="SMART" id="SM00225">
    <property type="entry name" value="BTB"/>
    <property type="match status" value="1"/>
</dbReference>
<evidence type="ECO:0000259" key="1">
    <source>
        <dbReference type="SMART" id="SM00225"/>
    </source>
</evidence>
<organism evidence="2 3">
    <name type="scientific">Lactarius akahatsu</name>
    <dbReference type="NCBI Taxonomy" id="416441"/>
    <lineage>
        <taxon>Eukaryota</taxon>
        <taxon>Fungi</taxon>
        <taxon>Dikarya</taxon>
        <taxon>Basidiomycota</taxon>
        <taxon>Agaricomycotina</taxon>
        <taxon>Agaricomycetes</taxon>
        <taxon>Russulales</taxon>
        <taxon>Russulaceae</taxon>
        <taxon>Lactarius</taxon>
    </lineage>
</organism>
<dbReference type="Pfam" id="PF00651">
    <property type="entry name" value="BTB"/>
    <property type="match status" value="1"/>
</dbReference>
<name>A0AAD4LQX9_9AGAM</name>
<evidence type="ECO:0000313" key="2">
    <source>
        <dbReference type="EMBL" id="KAH8995926.1"/>
    </source>
</evidence>